<evidence type="ECO:0000256" key="7">
    <source>
        <dbReference type="ARBA" id="ARBA00023163"/>
    </source>
</evidence>
<comment type="subcellular location">
    <subcellularLocation>
        <location evidence="1">Cytoplasm</location>
    </subcellularLocation>
</comment>
<dbReference type="GO" id="GO:0032993">
    <property type="term" value="C:protein-DNA complex"/>
    <property type="evidence" value="ECO:0007669"/>
    <property type="project" value="TreeGrafter"/>
</dbReference>
<dbReference type="InterPro" id="IPR039420">
    <property type="entry name" value="WalR-like"/>
</dbReference>
<evidence type="ECO:0000256" key="9">
    <source>
        <dbReference type="PROSITE-ProRule" id="PRU01091"/>
    </source>
</evidence>
<dbReference type="InterPro" id="IPR011006">
    <property type="entry name" value="CheY-like_superfamily"/>
</dbReference>
<keyword evidence="5" id="KW-0805">Transcription regulation</keyword>
<dbReference type="InterPro" id="IPR001789">
    <property type="entry name" value="Sig_transdc_resp-reg_receiver"/>
</dbReference>
<feature type="domain" description="OmpR/PhoB-type" evidence="11">
    <location>
        <begin position="134"/>
        <end position="234"/>
    </location>
</feature>
<dbReference type="PANTHER" id="PTHR48111:SF4">
    <property type="entry name" value="DNA-BINDING DUAL TRANSCRIPTIONAL REGULATOR OMPR"/>
    <property type="match status" value="1"/>
</dbReference>
<reference evidence="12 13" key="1">
    <citation type="submission" date="2017-11" db="EMBL/GenBank/DDBJ databases">
        <title>Draft genome sequence of Mitsuaria sp. HWN-4.</title>
        <authorList>
            <person name="Gundlapally S.R."/>
        </authorList>
    </citation>
    <scope>NUCLEOTIDE SEQUENCE [LARGE SCALE GENOMIC DNA]</scope>
    <source>
        <strain evidence="12 13">HWN-4</strain>
    </source>
</reference>
<dbReference type="PROSITE" id="PS51755">
    <property type="entry name" value="OMPR_PHOB"/>
    <property type="match status" value="1"/>
</dbReference>
<evidence type="ECO:0000256" key="1">
    <source>
        <dbReference type="ARBA" id="ARBA00004496"/>
    </source>
</evidence>
<evidence type="ECO:0000256" key="8">
    <source>
        <dbReference type="PROSITE-ProRule" id="PRU00169"/>
    </source>
</evidence>
<dbReference type="AlphaFoldDB" id="A0A2G9CC15"/>
<gene>
    <name evidence="12" type="ORF">CS062_07120</name>
</gene>
<dbReference type="EMBL" id="PEOG01000015">
    <property type="protein sequence ID" value="PIM53943.1"/>
    <property type="molecule type" value="Genomic_DNA"/>
</dbReference>
<dbReference type="Proteomes" id="UP000231501">
    <property type="component" value="Unassembled WGS sequence"/>
</dbReference>
<keyword evidence="2" id="KW-0963">Cytoplasm</keyword>
<dbReference type="GO" id="GO:0000976">
    <property type="term" value="F:transcription cis-regulatory region binding"/>
    <property type="evidence" value="ECO:0007669"/>
    <property type="project" value="TreeGrafter"/>
</dbReference>
<dbReference type="InterPro" id="IPR036388">
    <property type="entry name" value="WH-like_DNA-bd_sf"/>
</dbReference>
<dbReference type="CDD" id="cd00383">
    <property type="entry name" value="trans_reg_C"/>
    <property type="match status" value="1"/>
</dbReference>
<organism evidence="12 13">
    <name type="scientific">Roseateles chitinivorans</name>
    <dbReference type="NCBI Taxonomy" id="2917965"/>
    <lineage>
        <taxon>Bacteria</taxon>
        <taxon>Pseudomonadati</taxon>
        <taxon>Pseudomonadota</taxon>
        <taxon>Betaproteobacteria</taxon>
        <taxon>Burkholderiales</taxon>
        <taxon>Sphaerotilaceae</taxon>
        <taxon>Roseateles</taxon>
    </lineage>
</organism>
<evidence type="ECO:0000313" key="12">
    <source>
        <dbReference type="EMBL" id="PIM53943.1"/>
    </source>
</evidence>
<protein>
    <submittedName>
        <fullName evidence="12">DNA-binding response regulator</fullName>
    </submittedName>
</protein>
<dbReference type="Pfam" id="PF00486">
    <property type="entry name" value="Trans_reg_C"/>
    <property type="match status" value="1"/>
</dbReference>
<feature type="modified residue" description="4-aspartylphosphate" evidence="8">
    <location>
        <position position="56"/>
    </location>
</feature>
<dbReference type="GO" id="GO:0005829">
    <property type="term" value="C:cytosol"/>
    <property type="evidence" value="ECO:0007669"/>
    <property type="project" value="TreeGrafter"/>
</dbReference>
<dbReference type="PANTHER" id="PTHR48111">
    <property type="entry name" value="REGULATOR OF RPOS"/>
    <property type="match status" value="1"/>
</dbReference>
<dbReference type="Gene3D" id="6.10.250.690">
    <property type="match status" value="1"/>
</dbReference>
<dbReference type="InterPro" id="IPR016032">
    <property type="entry name" value="Sig_transdc_resp-reg_C-effctor"/>
</dbReference>
<dbReference type="SMART" id="SM00448">
    <property type="entry name" value="REC"/>
    <property type="match status" value="1"/>
</dbReference>
<evidence type="ECO:0000256" key="4">
    <source>
        <dbReference type="ARBA" id="ARBA00023012"/>
    </source>
</evidence>
<evidence type="ECO:0000259" key="11">
    <source>
        <dbReference type="PROSITE" id="PS51755"/>
    </source>
</evidence>
<dbReference type="OrthoDB" id="165980at2"/>
<keyword evidence="6 9" id="KW-0238">DNA-binding</keyword>
<dbReference type="SUPFAM" id="SSF46894">
    <property type="entry name" value="C-terminal effector domain of the bipartite response regulators"/>
    <property type="match status" value="1"/>
</dbReference>
<comment type="caution">
    <text evidence="12">The sequence shown here is derived from an EMBL/GenBank/DDBJ whole genome shotgun (WGS) entry which is preliminary data.</text>
</comment>
<dbReference type="SUPFAM" id="SSF52172">
    <property type="entry name" value="CheY-like"/>
    <property type="match status" value="1"/>
</dbReference>
<dbReference type="GO" id="GO:0006355">
    <property type="term" value="P:regulation of DNA-templated transcription"/>
    <property type="evidence" value="ECO:0007669"/>
    <property type="project" value="InterPro"/>
</dbReference>
<feature type="domain" description="Response regulatory" evidence="10">
    <location>
        <begin position="7"/>
        <end position="121"/>
    </location>
</feature>
<keyword evidence="3 8" id="KW-0597">Phosphoprotein</keyword>
<sequence>MEARMTRCLVVDDDAEIRRSLDAYLQKFSVTVSAAADGREMRRLMAMQVFDVVVLDLMLPDENGLTLCQWIQQHHPSVPVIMLTAHGDPISRVLGLEMGADDYLAKPFEPRELVARIHAIRRRARRGENEVQTRREFRFEGWAFDRLLRQLVSPQQVVVPLSSAEFRMLSALVERPGRVLSREQLIELTRAPGVEVNDRSVDLTISRLRQKLGDSSKEPRLIRTMRGEGYLFDAQVQA</sequence>
<evidence type="ECO:0000313" key="13">
    <source>
        <dbReference type="Proteomes" id="UP000231501"/>
    </source>
</evidence>
<dbReference type="FunFam" id="3.40.50.2300:FF:000001">
    <property type="entry name" value="DNA-binding response regulator PhoB"/>
    <property type="match status" value="1"/>
</dbReference>
<evidence type="ECO:0000256" key="3">
    <source>
        <dbReference type="ARBA" id="ARBA00022553"/>
    </source>
</evidence>
<dbReference type="Pfam" id="PF00072">
    <property type="entry name" value="Response_reg"/>
    <property type="match status" value="1"/>
</dbReference>
<dbReference type="CDD" id="cd17574">
    <property type="entry name" value="REC_OmpR"/>
    <property type="match status" value="1"/>
</dbReference>
<keyword evidence="13" id="KW-1185">Reference proteome</keyword>
<dbReference type="Gene3D" id="1.10.10.10">
    <property type="entry name" value="Winged helix-like DNA-binding domain superfamily/Winged helix DNA-binding domain"/>
    <property type="match status" value="1"/>
</dbReference>
<evidence type="ECO:0000256" key="6">
    <source>
        <dbReference type="ARBA" id="ARBA00023125"/>
    </source>
</evidence>
<dbReference type="GO" id="GO:0000156">
    <property type="term" value="F:phosphorelay response regulator activity"/>
    <property type="evidence" value="ECO:0007669"/>
    <property type="project" value="TreeGrafter"/>
</dbReference>
<dbReference type="InterPro" id="IPR001867">
    <property type="entry name" value="OmpR/PhoB-type_DNA-bd"/>
</dbReference>
<evidence type="ECO:0000256" key="2">
    <source>
        <dbReference type="ARBA" id="ARBA00022490"/>
    </source>
</evidence>
<evidence type="ECO:0000256" key="5">
    <source>
        <dbReference type="ARBA" id="ARBA00023015"/>
    </source>
</evidence>
<dbReference type="Gene3D" id="3.40.50.2300">
    <property type="match status" value="1"/>
</dbReference>
<keyword evidence="4" id="KW-0902">Two-component regulatory system</keyword>
<dbReference type="SMART" id="SM00862">
    <property type="entry name" value="Trans_reg_C"/>
    <property type="match status" value="1"/>
</dbReference>
<evidence type="ECO:0000259" key="10">
    <source>
        <dbReference type="PROSITE" id="PS50110"/>
    </source>
</evidence>
<accession>A0A2G9CC15</accession>
<proteinExistence type="predicted"/>
<name>A0A2G9CC15_9BURK</name>
<dbReference type="FunFam" id="1.10.10.10:FF:000099">
    <property type="entry name" value="Two-component system response regulator TorR"/>
    <property type="match status" value="1"/>
</dbReference>
<keyword evidence="7" id="KW-0804">Transcription</keyword>
<dbReference type="PROSITE" id="PS50110">
    <property type="entry name" value="RESPONSE_REGULATORY"/>
    <property type="match status" value="1"/>
</dbReference>
<feature type="DNA-binding region" description="OmpR/PhoB-type" evidence="9">
    <location>
        <begin position="134"/>
        <end position="234"/>
    </location>
</feature>